<proteinExistence type="predicted"/>
<name>A0ABR8VL47_9BACI</name>
<evidence type="ECO:0000313" key="1">
    <source>
        <dbReference type="EMBL" id="MBD8005151.1"/>
    </source>
</evidence>
<protein>
    <submittedName>
        <fullName evidence="1">Uncharacterized protein</fullName>
    </submittedName>
</protein>
<accession>A0ABR8VL47</accession>
<gene>
    <name evidence="1" type="ORF">H9631_08655</name>
</gene>
<comment type="caution">
    <text evidence="1">The sequence shown here is derived from an EMBL/GenBank/DDBJ whole genome shotgun (WGS) entry which is preliminary data.</text>
</comment>
<dbReference type="EMBL" id="JACSPV010000011">
    <property type="protein sequence ID" value="MBD8005151.1"/>
    <property type="molecule type" value="Genomic_DNA"/>
</dbReference>
<sequence>MSDVRKWLREQRVPDAVYGENADAELYLRKKVEIVAERENIDLIVKETSDGFEVLWYDDIVWFGRDIDIDFLRTISGSTLEEMLEKRIERLREFRAPALELFDEYFKEEN</sequence>
<evidence type="ECO:0000313" key="2">
    <source>
        <dbReference type="Proteomes" id="UP000648182"/>
    </source>
</evidence>
<keyword evidence="2" id="KW-1185">Reference proteome</keyword>
<organism evidence="1 2">
    <name type="scientific">Bacillus norwichensis</name>
    <dbReference type="NCBI Taxonomy" id="2762217"/>
    <lineage>
        <taxon>Bacteria</taxon>
        <taxon>Bacillati</taxon>
        <taxon>Bacillota</taxon>
        <taxon>Bacilli</taxon>
        <taxon>Bacillales</taxon>
        <taxon>Bacillaceae</taxon>
        <taxon>Bacillus</taxon>
    </lineage>
</organism>
<dbReference type="Proteomes" id="UP000648182">
    <property type="component" value="Unassembled WGS sequence"/>
</dbReference>
<dbReference type="RefSeq" id="WP_191811858.1">
    <property type="nucleotide sequence ID" value="NZ_JACSPV010000011.1"/>
</dbReference>
<reference evidence="1 2" key="1">
    <citation type="submission" date="2020-08" db="EMBL/GenBank/DDBJ databases">
        <title>A Genomic Blueprint of the Chicken Gut Microbiome.</title>
        <authorList>
            <person name="Gilroy R."/>
            <person name="Ravi A."/>
            <person name="Getino M."/>
            <person name="Pursley I."/>
            <person name="Horton D.L."/>
            <person name="Alikhan N.-F."/>
            <person name="Baker D."/>
            <person name="Gharbi K."/>
            <person name="Hall N."/>
            <person name="Watson M."/>
            <person name="Adriaenssens E.M."/>
            <person name="Foster-Nyarko E."/>
            <person name="Jarju S."/>
            <person name="Secka A."/>
            <person name="Antonio M."/>
            <person name="Oren A."/>
            <person name="Chaudhuri R."/>
            <person name="La Ragione R.M."/>
            <person name="Hildebrand F."/>
            <person name="Pallen M.J."/>
        </authorList>
    </citation>
    <scope>NUCLEOTIDE SEQUENCE [LARGE SCALE GENOMIC DNA]</scope>
    <source>
        <strain evidence="1 2">Sa1BUA2</strain>
    </source>
</reference>